<evidence type="ECO:0000313" key="3">
    <source>
        <dbReference type="Proteomes" id="UP000225766"/>
    </source>
</evidence>
<organism evidence="2 3">
    <name type="scientific">Bacillus cereus</name>
    <dbReference type="NCBI Taxonomy" id="1396"/>
    <lineage>
        <taxon>Bacteria</taxon>
        <taxon>Bacillati</taxon>
        <taxon>Bacillota</taxon>
        <taxon>Bacilli</taxon>
        <taxon>Bacillales</taxon>
        <taxon>Bacillaceae</taxon>
        <taxon>Bacillus</taxon>
        <taxon>Bacillus cereus group</taxon>
    </lineage>
</organism>
<feature type="transmembrane region" description="Helical" evidence="1">
    <location>
        <begin position="98"/>
        <end position="128"/>
    </location>
</feature>
<name>A0A2C1LWU5_BACCE</name>
<gene>
    <name evidence="2" type="ORF">COD19_11415</name>
</gene>
<feature type="transmembrane region" description="Helical" evidence="1">
    <location>
        <begin position="134"/>
        <end position="156"/>
    </location>
</feature>
<dbReference type="RefSeq" id="WP_098882635.1">
    <property type="nucleotide sequence ID" value="NZ_NUMG01000010.1"/>
</dbReference>
<evidence type="ECO:0000256" key="1">
    <source>
        <dbReference type="SAM" id="Phobius"/>
    </source>
</evidence>
<keyword evidence="1" id="KW-1133">Transmembrane helix</keyword>
<keyword evidence="1" id="KW-0472">Membrane</keyword>
<feature type="transmembrane region" description="Helical" evidence="1">
    <location>
        <begin position="16"/>
        <end position="39"/>
    </location>
</feature>
<sequence>MISHLLLADWLKLKKIPVLGTILIGSMGLSIVVSVQSYFWSDKVSESKGIFIVAILNLFLHFTLMVIATLLSSIIAGNEHDSNSWKKIFSLPISKIQIFFSKTILVISLLAITSLLILLDSILIWSAFAGFDQIIWTLLLKQIAFSFLASLPTIAIQLWLSLSIKNQAIPILIGVIGAVLSLFLARSSSVMLNFLPWSYPPLSTPLLPYSINWVWKGLLLGVLIFILGAVKFSKQEAH</sequence>
<dbReference type="CDD" id="cd21809">
    <property type="entry name" value="ABC-2_lan_permease-like"/>
    <property type="match status" value="1"/>
</dbReference>
<feature type="transmembrane region" description="Helical" evidence="1">
    <location>
        <begin position="51"/>
        <end position="77"/>
    </location>
</feature>
<reference evidence="2 3" key="1">
    <citation type="submission" date="2017-09" db="EMBL/GenBank/DDBJ databases">
        <title>Large-scale bioinformatics analysis of Bacillus genomes uncovers conserved roles of natural products in bacterial physiology.</title>
        <authorList>
            <consortium name="Agbiome Team Llc"/>
            <person name="Bleich R.M."/>
            <person name="Grubbs K.J."/>
            <person name="Santa Maria K.C."/>
            <person name="Allen S.E."/>
            <person name="Farag S."/>
            <person name="Shank E.A."/>
            <person name="Bowers A."/>
        </authorList>
    </citation>
    <scope>NUCLEOTIDE SEQUENCE [LARGE SCALE GENOMIC DNA]</scope>
    <source>
        <strain evidence="2 3">AFS040105</strain>
    </source>
</reference>
<evidence type="ECO:0008006" key="4">
    <source>
        <dbReference type="Google" id="ProtNLM"/>
    </source>
</evidence>
<dbReference type="Pfam" id="PF12730">
    <property type="entry name" value="ABC2_membrane_4"/>
    <property type="match status" value="1"/>
</dbReference>
<dbReference type="AlphaFoldDB" id="A0A2C1LWU5"/>
<dbReference type="Proteomes" id="UP000225766">
    <property type="component" value="Unassembled WGS sequence"/>
</dbReference>
<proteinExistence type="predicted"/>
<evidence type="ECO:0000313" key="2">
    <source>
        <dbReference type="EMBL" id="PGU02907.1"/>
    </source>
</evidence>
<feature type="transmembrane region" description="Helical" evidence="1">
    <location>
        <begin position="168"/>
        <end position="186"/>
    </location>
</feature>
<keyword evidence="1" id="KW-0812">Transmembrane</keyword>
<comment type="caution">
    <text evidence="2">The sequence shown here is derived from an EMBL/GenBank/DDBJ whole genome shotgun (WGS) entry which is preliminary data.</text>
</comment>
<protein>
    <recommendedName>
        <fullName evidence="4">ABC transporter permease</fullName>
    </recommendedName>
</protein>
<dbReference type="EMBL" id="NUMG01000010">
    <property type="protein sequence ID" value="PGU02907.1"/>
    <property type="molecule type" value="Genomic_DNA"/>
</dbReference>
<feature type="transmembrane region" description="Helical" evidence="1">
    <location>
        <begin position="206"/>
        <end position="230"/>
    </location>
</feature>
<accession>A0A2C1LWU5</accession>